<keyword evidence="2" id="KW-1185">Reference proteome</keyword>
<protein>
    <recommendedName>
        <fullName evidence="3">TLDc domain-containing protein</fullName>
    </recommendedName>
</protein>
<accession>A0ABQ0DP68</accession>
<evidence type="ECO:0000313" key="1">
    <source>
        <dbReference type="EMBL" id="GAB1224552.1"/>
    </source>
</evidence>
<evidence type="ECO:0000313" key="2">
    <source>
        <dbReference type="Proteomes" id="UP001628156"/>
    </source>
</evidence>
<proteinExistence type="predicted"/>
<name>A0ABQ0DP68_9EUKA</name>
<organism evidence="1 2">
    <name type="scientific">Entamoeba nuttalli</name>
    <dbReference type="NCBI Taxonomy" id="412467"/>
    <lineage>
        <taxon>Eukaryota</taxon>
        <taxon>Amoebozoa</taxon>
        <taxon>Evosea</taxon>
        <taxon>Archamoebae</taxon>
        <taxon>Mastigamoebida</taxon>
        <taxon>Entamoebidae</taxon>
        <taxon>Entamoeba</taxon>
    </lineage>
</organism>
<reference evidence="1 2" key="1">
    <citation type="journal article" date="2019" name="PLoS Negl. Trop. Dis.">
        <title>Whole genome sequencing of Entamoeba nuttalli reveals mammalian host-related molecular signatures and a novel octapeptide-repeat surface protein.</title>
        <authorList>
            <person name="Tanaka M."/>
            <person name="Makiuchi T."/>
            <person name="Komiyama T."/>
            <person name="Shiina T."/>
            <person name="Osaki K."/>
            <person name="Tachibana H."/>
        </authorList>
    </citation>
    <scope>NUCLEOTIDE SEQUENCE [LARGE SCALE GENOMIC DNA]</scope>
    <source>
        <strain evidence="1 2">P19-061405</strain>
    </source>
</reference>
<evidence type="ECO:0008006" key="3">
    <source>
        <dbReference type="Google" id="ProtNLM"/>
    </source>
</evidence>
<sequence>MSTDSRQQFLSLMESTQSIEQSIAEKKTLYSHELEEKKGLTEVLAQEPNLSNFNNYDMSIFRHVDDEAENNKKTYNQICQEIYLDQNDDLLRNNNNTNGFSVYNTCDTMPVEAYQETIQQNDISQPIQQQNEFTQAQIPCYIPQYVNLQFNSLLKYIESSRLTCFITFSTERKQIDLALLKQVYRNNSTLMIVQMRCGNIFGIFFNNTTKSLFKIISPVPYECGLSTVFQNEPNSYLQITDEYIDYDFIKIYFSGVIEFNFNPVTKICVEPPYMDYFLLYSVN</sequence>
<comment type="caution">
    <text evidence="1">The sequence shown here is derived from an EMBL/GenBank/DDBJ whole genome shotgun (WGS) entry which is preliminary data.</text>
</comment>
<dbReference type="EMBL" id="BAAFRS010000206">
    <property type="protein sequence ID" value="GAB1224552.1"/>
    <property type="molecule type" value="Genomic_DNA"/>
</dbReference>
<gene>
    <name evidence="1" type="ORF">ENUP19_0206G0020</name>
</gene>
<dbReference type="Proteomes" id="UP001628156">
    <property type="component" value="Unassembled WGS sequence"/>
</dbReference>